<accession>A0A2S6IWA9</accession>
<sequence>MSTATRATATAPTITGTAAYAPLLLRLAAGGLMLLHGLPKLGGIAGVQGMVAGMGVPAPGLVTWLVVGGEIGLGVLLLAGLLTRVAGALLAVQMALYVVLVHAPQGLLTPSGLNGEHAVLLGVIGAALALTGAGGASLDRARGRA</sequence>
<evidence type="ECO:0000256" key="2">
    <source>
        <dbReference type="ARBA" id="ARBA00006679"/>
    </source>
</evidence>
<proteinExistence type="inferred from homology"/>
<dbReference type="RefSeq" id="WP_158257093.1">
    <property type="nucleotide sequence ID" value="NZ_PTJD01000001.1"/>
</dbReference>
<gene>
    <name evidence="8" type="ORF">CLV92_101343</name>
</gene>
<protein>
    <submittedName>
        <fullName evidence="8">Putative oxidoreductase</fullName>
    </submittedName>
</protein>
<keyword evidence="5 7" id="KW-1133">Transmembrane helix</keyword>
<feature type="transmembrane region" description="Helical" evidence="7">
    <location>
        <begin position="74"/>
        <end position="98"/>
    </location>
</feature>
<feature type="transmembrane region" description="Helical" evidence="7">
    <location>
        <begin position="20"/>
        <end position="38"/>
    </location>
</feature>
<organism evidence="8 9">
    <name type="scientific">Kineococcus xinjiangensis</name>
    <dbReference type="NCBI Taxonomy" id="512762"/>
    <lineage>
        <taxon>Bacteria</taxon>
        <taxon>Bacillati</taxon>
        <taxon>Actinomycetota</taxon>
        <taxon>Actinomycetes</taxon>
        <taxon>Kineosporiales</taxon>
        <taxon>Kineosporiaceae</taxon>
        <taxon>Kineococcus</taxon>
    </lineage>
</organism>
<dbReference type="PANTHER" id="PTHR33452">
    <property type="entry name" value="OXIDOREDUCTASE CATD-RELATED"/>
    <property type="match status" value="1"/>
</dbReference>
<evidence type="ECO:0000256" key="3">
    <source>
        <dbReference type="ARBA" id="ARBA00022475"/>
    </source>
</evidence>
<keyword evidence="6 7" id="KW-0472">Membrane</keyword>
<reference evidence="8 9" key="1">
    <citation type="submission" date="2018-02" db="EMBL/GenBank/DDBJ databases">
        <title>Genomic Encyclopedia of Archaeal and Bacterial Type Strains, Phase II (KMG-II): from individual species to whole genera.</title>
        <authorList>
            <person name="Goeker M."/>
        </authorList>
    </citation>
    <scope>NUCLEOTIDE SEQUENCE [LARGE SCALE GENOMIC DNA]</scope>
    <source>
        <strain evidence="8 9">DSM 22857</strain>
    </source>
</reference>
<comment type="similarity">
    <text evidence="2">Belongs to the DoxX family.</text>
</comment>
<dbReference type="Proteomes" id="UP000239485">
    <property type="component" value="Unassembled WGS sequence"/>
</dbReference>
<dbReference type="AlphaFoldDB" id="A0A2S6IWA9"/>
<dbReference type="Pfam" id="PF07681">
    <property type="entry name" value="DoxX"/>
    <property type="match status" value="1"/>
</dbReference>
<evidence type="ECO:0000256" key="7">
    <source>
        <dbReference type="SAM" id="Phobius"/>
    </source>
</evidence>
<evidence type="ECO:0000313" key="8">
    <source>
        <dbReference type="EMBL" id="PPK98644.1"/>
    </source>
</evidence>
<dbReference type="PANTHER" id="PTHR33452:SF1">
    <property type="entry name" value="INNER MEMBRANE PROTEIN YPHA-RELATED"/>
    <property type="match status" value="1"/>
</dbReference>
<evidence type="ECO:0000313" key="9">
    <source>
        <dbReference type="Proteomes" id="UP000239485"/>
    </source>
</evidence>
<evidence type="ECO:0000256" key="5">
    <source>
        <dbReference type="ARBA" id="ARBA00022989"/>
    </source>
</evidence>
<evidence type="ECO:0000256" key="4">
    <source>
        <dbReference type="ARBA" id="ARBA00022692"/>
    </source>
</evidence>
<dbReference type="EMBL" id="PTJD01000001">
    <property type="protein sequence ID" value="PPK98644.1"/>
    <property type="molecule type" value="Genomic_DNA"/>
</dbReference>
<dbReference type="GO" id="GO:0005886">
    <property type="term" value="C:plasma membrane"/>
    <property type="evidence" value="ECO:0007669"/>
    <property type="project" value="UniProtKB-SubCell"/>
</dbReference>
<dbReference type="InterPro" id="IPR051907">
    <property type="entry name" value="DoxX-like_oxidoreductase"/>
</dbReference>
<comment type="caution">
    <text evidence="8">The sequence shown here is derived from an EMBL/GenBank/DDBJ whole genome shotgun (WGS) entry which is preliminary data.</text>
</comment>
<keyword evidence="4 7" id="KW-0812">Transmembrane</keyword>
<feature type="transmembrane region" description="Helical" evidence="7">
    <location>
        <begin position="118"/>
        <end position="138"/>
    </location>
</feature>
<dbReference type="InterPro" id="IPR032808">
    <property type="entry name" value="DoxX"/>
</dbReference>
<name>A0A2S6IWA9_9ACTN</name>
<evidence type="ECO:0000256" key="6">
    <source>
        <dbReference type="ARBA" id="ARBA00023136"/>
    </source>
</evidence>
<comment type="subcellular location">
    <subcellularLocation>
        <location evidence="1">Cell membrane</location>
        <topology evidence="1">Multi-pass membrane protein</topology>
    </subcellularLocation>
</comment>
<keyword evidence="3" id="KW-1003">Cell membrane</keyword>
<evidence type="ECO:0000256" key="1">
    <source>
        <dbReference type="ARBA" id="ARBA00004651"/>
    </source>
</evidence>
<keyword evidence="9" id="KW-1185">Reference proteome</keyword>